<gene>
    <name evidence="1" type="ORF">LCGC14_2210790</name>
</gene>
<sequence length="54" mass="6242">MMDLQTRIDEMKEARSHVRVAIGILEGYSLSGTRVKLRELEGQLTIAIKRRERS</sequence>
<comment type="caution">
    <text evidence="1">The sequence shown here is derived from an EMBL/GenBank/DDBJ whole genome shotgun (WGS) entry which is preliminary data.</text>
</comment>
<evidence type="ECO:0000313" key="1">
    <source>
        <dbReference type="EMBL" id="KKL59895.1"/>
    </source>
</evidence>
<name>A0A0F9FRC7_9ZZZZ</name>
<proteinExistence type="predicted"/>
<dbReference type="AlphaFoldDB" id="A0A0F9FRC7"/>
<accession>A0A0F9FRC7</accession>
<reference evidence="1" key="1">
    <citation type="journal article" date="2015" name="Nature">
        <title>Complex archaea that bridge the gap between prokaryotes and eukaryotes.</title>
        <authorList>
            <person name="Spang A."/>
            <person name="Saw J.H."/>
            <person name="Jorgensen S.L."/>
            <person name="Zaremba-Niedzwiedzka K."/>
            <person name="Martijn J."/>
            <person name="Lind A.E."/>
            <person name="van Eijk R."/>
            <person name="Schleper C."/>
            <person name="Guy L."/>
            <person name="Ettema T.J."/>
        </authorList>
    </citation>
    <scope>NUCLEOTIDE SEQUENCE</scope>
</reference>
<dbReference type="EMBL" id="LAZR01029334">
    <property type="protein sequence ID" value="KKL59895.1"/>
    <property type="molecule type" value="Genomic_DNA"/>
</dbReference>
<protein>
    <submittedName>
        <fullName evidence="1">Uncharacterized protein</fullName>
    </submittedName>
</protein>
<organism evidence="1">
    <name type="scientific">marine sediment metagenome</name>
    <dbReference type="NCBI Taxonomy" id="412755"/>
    <lineage>
        <taxon>unclassified sequences</taxon>
        <taxon>metagenomes</taxon>
        <taxon>ecological metagenomes</taxon>
    </lineage>
</organism>